<dbReference type="InterPro" id="IPR010982">
    <property type="entry name" value="Lambda_DNA-bd_dom_sf"/>
</dbReference>
<accession>A0ABW1AUY8</accession>
<evidence type="ECO:0000259" key="1">
    <source>
        <dbReference type="PROSITE" id="PS50943"/>
    </source>
</evidence>
<name>A0ABW1AUY8_9RHOO</name>
<dbReference type="Proteomes" id="UP001595974">
    <property type="component" value="Unassembled WGS sequence"/>
</dbReference>
<feature type="domain" description="HTH cro/C1-type" evidence="1">
    <location>
        <begin position="23"/>
        <end position="67"/>
    </location>
</feature>
<dbReference type="CDD" id="cd00093">
    <property type="entry name" value="HTH_XRE"/>
    <property type="match status" value="1"/>
</dbReference>
<dbReference type="PROSITE" id="PS50943">
    <property type="entry name" value="HTH_CROC1"/>
    <property type="match status" value="1"/>
</dbReference>
<dbReference type="InterPro" id="IPR001387">
    <property type="entry name" value="Cro/C1-type_HTH"/>
</dbReference>
<dbReference type="SUPFAM" id="SSF47413">
    <property type="entry name" value="lambda repressor-like DNA-binding domains"/>
    <property type="match status" value="1"/>
</dbReference>
<gene>
    <name evidence="2" type="ORF">ACFPTN_16405</name>
</gene>
<dbReference type="RefSeq" id="WP_096452947.1">
    <property type="nucleotide sequence ID" value="NZ_JBHSOG010000068.1"/>
</dbReference>
<organism evidence="2 3">
    <name type="scientific">Thauera sinica</name>
    <dbReference type="NCBI Taxonomy" id="2665146"/>
    <lineage>
        <taxon>Bacteria</taxon>
        <taxon>Pseudomonadati</taxon>
        <taxon>Pseudomonadota</taxon>
        <taxon>Betaproteobacteria</taxon>
        <taxon>Rhodocyclales</taxon>
        <taxon>Zoogloeaceae</taxon>
        <taxon>Thauera</taxon>
    </lineage>
</organism>
<evidence type="ECO:0000313" key="3">
    <source>
        <dbReference type="Proteomes" id="UP001595974"/>
    </source>
</evidence>
<dbReference type="EMBL" id="JBHSOG010000068">
    <property type="protein sequence ID" value="MFC5770963.1"/>
    <property type="molecule type" value="Genomic_DNA"/>
</dbReference>
<protein>
    <submittedName>
        <fullName evidence="2">Helix-turn-helix domain-containing protein</fullName>
    </submittedName>
</protein>
<dbReference type="Gene3D" id="1.10.260.40">
    <property type="entry name" value="lambda repressor-like DNA-binding domains"/>
    <property type="match status" value="1"/>
</dbReference>
<keyword evidence="3" id="KW-1185">Reference proteome</keyword>
<reference evidence="3" key="1">
    <citation type="journal article" date="2019" name="Int. J. Syst. Evol. Microbiol.">
        <title>The Global Catalogue of Microorganisms (GCM) 10K type strain sequencing project: providing services to taxonomists for standard genome sequencing and annotation.</title>
        <authorList>
            <consortium name="The Broad Institute Genomics Platform"/>
            <consortium name="The Broad Institute Genome Sequencing Center for Infectious Disease"/>
            <person name="Wu L."/>
            <person name="Ma J."/>
        </authorList>
    </citation>
    <scope>NUCLEOTIDE SEQUENCE [LARGE SCALE GENOMIC DNA]</scope>
    <source>
        <strain evidence="3">SHR3</strain>
    </source>
</reference>
<sequence length="106" mass="11708">MSTHGSNVATYIASRIEASGQLQKDIAEKVGFERPNMITMVKQGRSRLPIDKIGSMAQALGIDPIALFSMCMEEYYPNTWKAIAPCLESAMTASERPRRSSEEVLP</sequence>
<proteinExistence type="predicted"/>
<evidence type="ECO:0000313" key="2">
    <source>
        <dbReference type="EMBL" id="MFC5770963.1"/>
    </source>
</evidence>
<comment type="caution">
    <text evidence="2">The sequence shown here is derived from an EMBL/GenBank/DDBJ whole genome shotgun (WGS) entry which is preliminary data.</text>
</comment>